<evidence type="ECO:0000256" key="7">
    <source>
        <dbReference type="ARBA" id="ARBA00022748"/>
    </source>
</evidence>
<dbReference type="EMBL" id="MK814681">
    <property type="protein sequence ID" value="QCI07360.1"/>
    <property type="molecule type" value="Genomic_DNA"/>
</dbReference>
<dbReference type="GO" id="GO:0017004">
    <property type="term" value="P:cytochrome complex assembly"/>
    <property type="evidence" value="ECO:0007669"/>
    <property type="project" value="UniProtKB-KW"/>
</dbReference>
<feature type="transmembrane region" description="Helical" evidence="10">
    <location>
        <begin position="71"/>
        <end position="91"/>
    </location>
</feature>
<reference evidence="12" key="1">
    <citation type="journal article" date="2019" name="Mol. Phylogenet. Evol.">
        <title>Morphological evolution and classification of the red algal order Ceramiales inferred using plastid phylogenomics.</title>
        <authorList>
            <person name="Diaz-Tapia P."/>
            <person name="Pasella M.M."/>
            <person name="Verbruggen H."/>
            <person name="Maggs C.A."/>
        </authorList>
    </citation>
    <scope>NUCLEOTIDE SEQUENCE</scope>
    <source>
        <strain evidence="12">HV05337</strain>
    </source>
</reference>
<dbReference type="PANTHER" id="PTHR31272:SF6">
    <property type="entry name" value="CYTOCHROME C-TYPE BIOGENESIS CCDA-LIKE CHLOROPLASTIC PROTEIN"/>
    <property type="match status" value="1"/>
</dbReference>
<protein>
    <submittedName>
        <fullName evidence="12">Thiol:disulfide interchange protein</fullName>
    </submittedName>
</protein>
<proteinExistence type="inferred from homology"/>
<evidence type="ECO:0000256" key="9">
    <source>
        <dbReference type="ARBA" id="ARBA00023136"/>
    </source>
</evidence>
<comment type="similarity">
    <text evidence="3">Belongs to the DsbD family.</text>
</comment>
<reference evidence="12" key="2">
    <citation type="submission" date="2019-04" db="EMBL/GenBank/DDBJ databases">
        <authorList>
            <person name="Pasella M."/>
        </authorList>
    </citation>
    <scope>NUCLEOTIDE SEQUENCE</scope>
    <source>
        <strain evidence="12">HV05337</strain>
    </source>
</reference>
<geneLocation type="plastid" evidence="12"/>
<feature type="domain" description="Cytochrome C biogenesis protein transmembrane" evidence="11">
    <location>
        <begin position="34"/>
        <end position="196"/>
    </location>
</feature>
<keyword evidence="8 10" id="KW-1133">Transmembrane helix</keyword>
<evidence type="ECO:0000256" key="2">
    <source>
        <dbReference type="ARBA" id="ARBA00004229"/>
    </source>
</evidence>
<feature type="transmembrane region" description="Helical" evidence="10">
    <location>
        <begin position="140"/>
        <end position="168"/>
    </location>
</feature>
<evidence type="ECO:0000256" key="4">
    <source>
        <dbReference type="ARBA" id="ARBA00022528"/>
    </source>
</evidence>
<name>A0A4D6WY88_9FLOR</name>
<evidence type="ECO:0000256" key="8">
    <source>
        <dbReference type="ARBA" id="ARBA00022989"/>
    </source>
</evidence>
<feature type="transmembrane region" description="Helical" evidence="10">
    <location>
        <begin position="174"/>
        <end position="194"/>
    </location>
</feature>
<keyword evidence="9 10" id="KW-0472">Membrane</keyword>
<gene>
    <name evidence="12" type="primary">dsbD</name>
</gene>
<sequence length="237" mass="27275">MYLLFNFLEIHFYIFQQNIYKIISFELGHFKIAIFLLLFVSGILTSINPCFLSIIPLSISYLLDYKTKNTFILGLISSFISIIVLYLLLNISYQKLIINIPLFSSFTMIVVGLNILNILKFNRIYLNSNNIYKKNLKSSLKNYVIGFIIGISSASCSTPILINILFWISYSNNLLLGAIYLLFYLIGYITPLLFLIHISINSMKLNFINKVRDFLIPFSGSFMLSLGVFSLLENIFI</sequence>
<keyword evidence="4" id="KW-0150">Chloroplast</keyword>
<evidence type="ECO:0000256" key="10">
    <source>
        <dbReference type="SAM" id="Phobius"/>
    </source>
</evidence>
<dbReference type="InterPro" id="IPR003834">
    <property type="entry name" value="Cyt_c_assmbl_TM_dom"/>
</dbReference>
<feature type="transmembrane region" description="Helical" evidence="10">
    <location>
        <begin position="97"/>
        <end position="119"/>
    </location>
</feature>
<comment type="subcellular location">
    <subcellularLocation>
        <location evidence="1">Membrane</location>
        <topology evidence="1">Multi-pass membrane protein</topology>
    </subcellularLocation>
    <subcellularLocation>
        <location evidence="2">Plastid</location>
        <location evidence="2">Chloroplast</location>
    </subcellularLocation>
</comment>
<dbReference type="GO" id="GO:0016020">
    <property type="term" value="C:membrane"/>
    <property type="evidence" value="ECO:0007669"/>
    <property type="project" value="UniProtKB-SubCell"/>
</dbReference>
<accession>A0A4D6WY88</accession>
<dbReference type="Pfam" id="PF02683">
    <property type="entry name" value="DsbD_TM"/>
    <property type="match status" value="1"/>
</dbReference>
<dbReference type="PANTHER" id="PTHR31272">
    <property type="entry name" value="CYTOCHROME C-TYPE BIOGENESIS PROTEIN HI_1454-RELATED"/>
    <property type="match status" value="1"/>
</dbReference>
<evidence type="ECO:0000313" key="12">
    <source>
        <dbReference type="EMBL" id="QCI07360.1"/>
    </source>
</evidence>
<dbReference type="GO" id="GO:0009507">
    <property type="term" value="C:chloroplast"/>
    <property type="evidence" value="ECO:0007669"/>
    <property type="project" value="UniProtKB-SubCell"/>
</dbReference>
<organism evidence="12">
    <name type="scientific">Leiomenia cribrosa</name>
    <dbReference type="NCBI Taxonomy" id="217483"/>
    <lineage>
        <taxon>Eukaryota</taxon>
        <taxon>Rhodophyta</taxon>
        <taxon>Florideophyceae</taxon>
        <taxon>Rhodymeniophycidae</taxon>
        <taxon>Gigartinales</taxon>
        <taxon>Kallymeniaceae</taxon>
        <taxon>Leiomenia</taxon>
    </lineage>
</organism>
<evidence type="ECO:0000256" key="5">
    <source>
        <dbReference type="ARBA" id="ARBA00022640"/>
    </source>
</evidence>
<evidence type="ECO:0000256" key="6">
    <source>
        <dbReference type="ARBA" id="ARBA00022692"/>
    </source>
</evidence>
<evidence type="ECO:0000256" key="1">
    <source>
        <dbReference type="ARBA" id="ARBA00004141"/>
    </source>
</evidence>
<dbReference type="AlphaFoldDB" id="A0A4D6WY88"/>
<feature type="transmembrane region" description="Helical" evidence="10">
    <location>
        <begin position="32"/>
        <end position="59"/>
    </location>
</feature>
<keyword evidence="7" id="KW-0201">Cytochrome c-type biogenesis</keyword>
<evidence type="ECO:0000256" key="3">
    <source>
        <dbReference type="ARBA" id="ARBA00006143"/>
    </source>
</evidence>
<keyword evidence="5 12" id="KW-0934">Plastid</keyword>
<keyword evidence="6 10" id="KW-0812">Transmembrane</keyword>
<dbReference type="InterPro" id="IPR051790">
    <property type="entry name" value="Cytochrome_c-biogenesis_DsbD"/>
</dbReference>
<evidence type="ECO:0000259" key="11">
    <source>
        <dbReference type="Pfam" id="PF02683"/>
    </source>
</evidence>
<feature type="transmembrane region" description="Helical" evidence="10">
    <location>
        <begin position="214"/>
        <end position="232"/>
    </location>
</feature>